<feature type="compositionally biased region" description="Low complexity" evidence="1">
    <location>
        <begin position="605"/>
        <end position="626"/>
    </location>
</feature>
<feature type="compositionally biased region" description="Basic and acidic residues" evidence="1">
    <location>
        <begin position="275"/>
        <end position="287"/>
    </location>
</feature>
<proteinExistence type="predicted"/>
<feature type="compositionally biased region" description="Basic and acidic residues" evidence="1">
    <location>
        <begin position="18"/>
        <end position="31"/>
    </location>
</feature>
<feature type="compositionally biased region" description="Low complexity" evidence="1">
    <location>
        <begin position="471"/>
        <end position="484"/>
    </location>
</feature>
<feature type="region of interest" description="Disordered" evidence="1">
    <location>
        <begin position="605"/>
        <end position="628"/>
    </location>
</feature>
<sequence length="702" mass="73708">MARATRTKRKRDDDDDDGRSPKLSKRDDDHPPPTLATDDADAILAVLDMTDTQGLLDRVFPVSGQSSSASLRALLAAAEPLAVLRHAVQQLLPISSAPRAAPSATAVQQHRFCRLALSLLDQASTHHVDLTLQSILPAPPRPAEPRPLKYALVQHLPQQDYWTSLNADSSVIDALKTLPTAHAELVAILPTPAPATTKKPVPTLAAYAPSRLFPSVKPLPAQRSVSTGAFLDYGPYTSFAPSFDHAGEVVPRHQLGFVLYAAHHKRRRRQAALAEAREGRGSIHDLPETDSQPDTDVDQALAELLPPEAAAAVKSTLASLELESAVHELLARNRRALVRLEQLQITRLAAEGEHSTAEEGSEEWDLGTSPRACFLSADPPADMTAIPPPAAQGIMDTLAVLASLRPRAAHAESKDSNPTSILPPPGILHKLHRTLALAPTPGWYGTLPASTQTTRPAALRDDTTVKKSRSAPAAATPAPTTAATAVPVTTPAPAAAVPTTISTPVTMPYSGYTYAYGQAQAQAQAQAYKPTATATTNGTAQAQTQYAAYTPQYYAYAPPAQQAGGAPGVVQQQSYYGAGAVQQQGYAAAAYSGWYNAYQQQQQQAQAQGGSGHATPQPQTPAPATTYGSFFGGAARTPAVANTVYAPQVQAQAQQPGVGAGVGPMPPHLRAAGAQGVGGGGGVVGPQQQAYYAQAQAYQQGK</sequence>
<feature type="region of interest" description="Disordered" evidence="1">
    <location>
        <begin position="1"/>
        <end position="39"/>
    </location>
</feature>
<accession>A0A9P7GWG3</accession>
<evidence type="ECO:0000313" key="3">
    <source>
        <dbReference type="Proteomes" id="UP000717328"/>
    </source>
</evidence>
<dbReference type="OrthoDB" id="21648at2759"/>
<dbReference type="Proteomes" id="UP000717328">
    <property type="component" value="Unassembled WGS sequence"/>
</dbReference>
<protein>
    <submittedName>
        <fullName evidence="2">Uncharacterized protein</fullName>
    </submittedName>
</protein>
<feature type="region of interest" description="Disordered" evidence="1">
    <location>
        <begin position="442"/>
        <end position="484"/>
    </location>
</feature>
<gene>
    <name evidence="2" type="ORF">H0H81_005141</name>
</gene>
<reference evidence="2" key="2">
    <citation type="submission" date="2021-10" db="EMBL/GenBank/DDBJ databases">
        <title>Phylogenomics reveals ancestral predisposition of the termite-cultivated fungus Termitomyces towards a domesticated lifestyle.</title>
        <authorList>
            <person name="Auxier B."/>
            <person name="Grum-Grzhimaylo A."/>
            <person name="Cardenas M.E."/>
            <person name="Lodge J.D."/>
            <person name="Laessoe T."/>
            <person name="Pedersen O."/>
            <person name="Smith M.E."/>
            <person name="Kuyper T.W."/>
            <person name="Franco-Molano E.A."/>
            <person name="Baroni T.J."/>
            <person name="Aanen D.K."/>
        </authorList>
    </citation>
    <scope>NUCLEOTIDE SEQUENCE</scope>
    <source>
        <strain evidence="2">D49</strain>
    </source>
</reference>
<keyword evidence="3" id="KW-1185">Reference proteome</keyword>
<feature type="region of interest" description="Disordered" evidence="1">
    <location>
        <begin position="270"/>
        <end position="294"/>
    </location>
</feature>
<evidence type="ECO:0000313" key="2">
    <source>
        <dbReference type="EMBL" id="KAG5654292.1"/>
    </source>
</evidence>
<name>A0A9P7GWG3_9AGAR</name>
<organism evidence="2 3">
    <name type="scientific">Sphagnurus paluster</name>
    <dbReference type="NCBI Taxonomy" id="117069"/>
    <lineage>
        <taxon>Eukaryota</taxon>
        <taxon>Fungi</taxon>
        <taxon>Dikarya</taxon>
        <taxon>Basidiomycota</taxon>
        <taxon>Agaricomycotina</taxon>
        <taxon>Agaricomycetes</taxon>
        <taxon>Agaricomycetidae</taxon>
        <taxon>Agaricales</taxon>
        <taxon>Tricholomatineae</taxon>
        <taxon>Lyophyllaceae</taxon>
        <taxon>Sphagnurus</taxon>
    </lineage>
</organism>
<dbReference type="AlphaFoldDB" id="A0A9P7GWG3"/>
<dbReference type="EMBL" id="JABCKI010000013">
    <property type="protein sequence ID" value="KAG5654292.1"/>
    <property type="molecule type" value="Genomic_DNA"/>
</dbReference>
<comment type="caution">
    <text evidence="2">The sequence shown here is derived from an EMBL/GenBank/DDBJ whole genome shotgun (WGS) entry which is preliminary data.</text>
</comment>
<evidence type="ECO:0000256" key="1">
    <source>
        <dbReference type="SAM" id="MobiDB-lite"/>
    </source>
</evidence>
<reference evidence="2" key="1">
    <citation type="submission" date="2021-02" db="EMBL/GenBank/DDBJ databases">
        <authorList>
            <person name="Nieuwenhuis M."/>
            <person name="Van De Peppel L.J.J."/>
        </authorList>
    </citation>
    <scope>NUCLEOTIDE SEQUENCE</scope>
    <source>
        <strain evidence="2">D49</strain>
    </source>
</reference>